<dbReference type="InterPro" id="IPR005052">
    <property type="entry name" value="Lectin_leg"/>
</dbReference>
<protein>
    <submittedName>
        <fullName evidence="9">Legume-like lectin family-domain-containing protein</fullName>
    </submittedName>
</protein>
<evidence type="ECO:0000256" key="6">
    <source>
        <dbReference type="SAM" id="Phobius"/>
    </source>
</evidence>
<comment type="caution">
    <text evidence="9">The sequence shown here is derived from an EMBL/GenBank/DDBJ whole genome shotgun (WGS) entry which is preliminary data.</text>
</comment>
<feature type="signal peptide" evidence="7">
    <location>
        <begin position="1"/>
        <end position="20"/>
    </location>
</feature>
<dbReference type="InterPro" id="IPR013320">
    <property type="entry name" value="ConA-like_dom_sf"/>
</dbReference>
<keyword evidence="3 7" id="KW-0732">Signal</keyword>
<gene>
    <name evidence="9" type="ORF">EDB92DRAFT_1531323</name>
</gene>
<dbReference type="PANTHER" id="PTHR12223">
    <property type="entry name" value="VESICULAR MANNOSE-BINDING LECTIN"/>
    <property type="match status" value="1"/>
</dbReference>
<dbReference type="GO" id="GO:0005793">
    <property type="term" value="C:endoplasmic reticulum-Golgi intermediate compartment"/>
    <property type="evidence" value="ECO:0007669"/>
    <property type="project" value="TreeGrafter"/>
</dbReference>
<organism evidence="9 10">
    <name type="scientific">Lactarius akahatsu</name>
    <dbReference type="NCBI Taxonomy" id="416441"/>
    <lineage>
        <taxon>Eukaryota</taxon>
        <taxon>Fungi</taxon>
        <taxon>Dikarya</taxon>
        <taxon>Basidiomycota</taxon>
        <taxon>Agaricomycotina</taxon>
        <taxon>Agaricomycetes</taxon>
        <taxon>Russulales</taxon>
        <taxon>Russulaceae</taxon>
        <taxon>Lactarius</taxon>
    </lineage>
</organism>
<feature type="domain" description="L-type lectin-like" evidence="8">
    <location>
        <begin position="36"/>
        <end position="260"/>
    </location>
</feature>
<reference evidence="9" key="1">
    <citation type="submission" date="2022-01" db="EMBL/GenBank/DDBJ databases">
        <title>Comparative genomics reveals a dynamic genome evolution in the ectomycorrhizal milk-cap (Lactarius) mushrooms.</title>
        <authorList>
            <consortium name="DOE Joint Genome Institute"/>
            <person name="Lebreton A."/>
            <person name="Tang N."/>
            <person name="Kuo A."/>
            <person name="LaButti K."/>
            <person name="Drula E."/>
            <person name="Barry K."/>
            <person name="Clum A."/>
            <person name="Lipzen A."/>
            <person name="Mousain D."/>
            <person name="Ng V."/>
            <person name="Wang R."/>
            <person name="Wang X."/>
            <person name="Dai Y."/>
            <person name="Henrissat B."/>
            <person name="Grigoriev I.V."/>
            <person name="Guerin-Laguette A."/>
            <person name="Yu F."/>
            <person name="Martin F.M."/>
        </authorList>
    </citation>
    <scope>NUCLEOTIDE SEQUENCE</scope>
    <source>
        <strain evidence="9">QP</strain>
    </source>
</reference>
<dbReference type="Proteomes" id="UP001201163">
    <property type="component" value="Unassembled WGS sequence"/>
</dbReference>
<dbReference type="GO" id="GO:0006888">
    <property type="term" value="P:endoplasmic reticulum to Golgi vesicle-mediated transport"/>
    <property type="evidence" value="ECO:0007669"/>
    <property type="project" value="TreeGrafter"/>
</dbReference>
<keyword evidence="4 6" id="KW-1133">Transmembrane helix</keyword>
<evidence type="ECO:0000313" key="9">
    <source>
        <dbReference type="EMBL" id="KAH8996816.1"/>
    </source>
</evidence>
<dbReference type="PROSITE" id="PS51328">
    <property type="entry name" value="L_LECTIN_LIKE"/>
    <property type="match status" value="1"/>
</dbReference>
<proteinExistence type="predicted"/>
<evidence type="ECO:0000256" key="7">
    <source>
        <dbReference type="SAM" id="SignalP"/>
    </source>
</evidence>
<dbReference type="CDD" id="cd07308">
    <property type="entry name" value="lectin_leg-like"/>
    <property type="match status" value="1"/>
</dbReference>
<evidence type="ECO:0000256" key="1">
    <source>
        <dbReference type="ARBA" id="ARBA00004479"/>
    </source>
</evidence>
<dbReference type="Gene3D" id="2.60.120.200">
    <property type="match status" value="1"/>
</dbReference>
<dbReference type="GO" id="GO:0005537">
    <property type="term" value="F:D-mannose binding"/>
    <property type="evidence" value="ECO:0007669"/>
    <property type="project" value="TreeGrafter"/>
</dbReference>
<dbReference type="InterPro" id="IPR051136">
    <property type="entry name" value="Intracellular_Lectin-GPT"/>
</dbReference>
<keyword evidence="2 6" id="KW-0812">Transmembrane</keyword>
<comment type="subcellular location">
    <subcellularLocation>
        <location evidence="1">Membrane</location>
        <topology evidence="1">Single-pass type I membrane protein</topology>
    </subcellularLocation>
</comment>
<evidence type="ECO:0000256" key="3">
    <source>
        <dbReference type="ARBA" id="ARBA00022729"/>
    </source>
</evidence>
<dbReference type="AlphaFoldDB" id="A0AAD4LNM1"/>
<dbReference type="SUPFAM" id="SSF49899">
    <property type="entry name" value="Concanavalin A-like lectins/glucanases"/>
    <property type="match status" value="1"/>
</dbReference>
<dbReference type="EMBL" id="JAKELL010000008">
    <property type="protein sequence ID" value="KAH8996816.1"/>
    <property type="molecule type" value="Genomic_DNA"/>
</dbReference>
<dbReference type="PANTHER" id="PTHR12223:SF45">
    <property type="entry name" value="RE50040P"/>
    <property type="match status" value="1"/>
</dbReference>
<evidence type="ECO:0000256" key="2">
    <source>
        <dbReference type="ARBA" id="ARBA00022692"/>
    </source>
</evidence>
<name>A0AAD4LNM1_9AGAM</name>
<dbReference type="Pfam" id="PF03388">
    <property type="entry name" value="Lectin_leg-like"/>
    <property type="match status" value="1"/>
</dbReference>
<evidence type="ECO:0000256" key="5">
    <source>
        <dbReference type="ARBA" id="ARBA00023136"/>
    </source>
</evidence>
<sequence>MILAKLLLLVSSLCSASVLASDYDGTRIANRTIDRTVQLLTHSLFAPYIDQDLQNRWWDFGADAYVNTNKHIRLTRNKSSLMGWLWSRLPLTSHNWIIEVEFKISGGTSHLYGDGLALWITTERAQPGPVFGSKDHFTGIGIFLDTYKNDLHSEYPFPRIIAMNGDGKTSYDLAKDGVPNMIGECAADYRRSSVATKLKVIYVKDTVLDVKIQWKGWEEWSNCFTLNDISLPQSPYIGLTAMTGDVSDAHDIISVSTSSAILSSAETPRDKLQSTESEAGWFSFSFVRFLLFGGAVAGIWFGWRTYGQSGSKRDQAFWCALGTSTMDTTSVHAFSVTFL</sequence>
<keyword evidence="10" id="KW-1185">Reference proteome</keyword>
<keyword evidence="5 6" id="KW-0472">Membrane</keyword>
<dbReference type="GO" id="GO:0000139">
    <property type="term" value="C:Golgi membrane"/>
    <property type="evidence" value="ECO:0007669"/>
    <property type="project" value="TreeGrafter"/>
</dbReference>
<evidence type="ECO:0000259" key="8">
    <source>
        <dbReference type="PROSITE" id="PS51328"/>
    </source>
</evidence>
<dbReference type="GO" id="GO:0005789">
    <property type="term" value="C:endoplasmic reticulum membrane"/>
    <property type="evidence" value="ECO:0007669"/>
    <property type="project" value="TreeGrafter"/>
</dbReference>
<feature type="chain" id="PRO_5042290533" evidence="7">
    <location>
        <begin position="21"/>
        <end position="339"/>
    </location>
</feature>
<feature type="transmembrane region" description="Helical" evidence="6">
    <location>
        <begin position="281"/>
        <end position="303"/>
    </location>
</feature>
<evidence type="ECO:0000313" key="10">
    <source>
        <dbReference type="Proteomes" id="UP001201163"/>
    </source>
</evidence>
<accession>A0AAD4LNM1</accession>
<evidence type="ECO:0000256" key="4">
    <source>
        <dbReference type="ARBA" id="ARBA00022989"/>
    </source>
</evidence>
<dbReference type="GO" id="GO:0030134">
    <property type="term" value="C:COPII-coated ER to Golgi transport vesicle"/>
    <property type="evidence" value="ECO:0007669"/>
    <property type="project" value="TreeGrafter"/>
</dbReference>